<sequence length="774" mass="86903">MNDQSTLDLFSEEKRYIKGTPHHIIFHNEDNAYTVVRVKLEETNENLDDKDLVVIGYFPTLHLHESYQFYGKIKNHPRYGKQYEVDQFRKLLPQSKAGVVQYLSGDLFPGIGKKTAERVVAALGENAITKILDNPDCLKQVPHLQEDKAEQLAKTLLDHQGLEKVMIALSDYGFGPQLSMKIYQVYGNQAIQIITENPYQLVQDVEGIGFHRADELGHQLGISGENPERIQAGLLYWLNEKAMNDGHVFMPLPLTIDGVRQLLSIKKDGVDQTSIEREIENLEEEGLLVLEDDLVYLPSLYFAEKGLVTSIKRLSEQRDFEIGFSESEFLHALGELEERLNIQYAPSQRDAIQKAIASPLILLTGGPGTGKTTVIKGIVEIFAELNGLSLNPKDYDEEQPFPIALAAPTGRAAKRMAESTGLGAVTIHRLLGWRGGSGYDHDEDNPIEARLVIIDEMSMVDLWLANQLFKSLSLPTQVVIVGDEDQLPSVGPGQVLNDLLKSGVIPTVKLTDIYRQAEGSSIVDLAHMIKNGEPLTDLEVPKPDRRFFACHQNQIVDVVCQVCQNALKKGYTAKDIQVLAPIYRGNAGIDRLNEVLQDLFNPDNGGKRSITFGDRVYRTGDKVLQLMNNPDHQIFNGDIGEIVGVFRAKETTEKEEQLVVSFEGKEISYPKRDLNQLTLAYCSSIHKSQGSEFPIVVLPVVKGYHRMLKRNLIYTAITRSKSYLILCGDLKAIETAVAHKDVDRRYTRLREKLQERIGSSVEDIDDDDWPFEDV</sequence>
<keyword evidence="3" id="KW-0378">Hydrolase</keyword>
<dbReference type="InterPro" id="IPR050534">
    <property type="entry name" value="Coronavir_polyprotein_1ab"/>
</dbReference>
<reference evidence="9" key="1">
    <citation type="journal article" date="2019" name="Int. J. Syst. Evol. Microbiol.">
        <title>The Global Catalogue of Microorganisms (GCM) 10K type strain sequencing project: providing services to taxonomists for standard genome sequencing and annotation.</title>
        <authorList>
            <consortium name="The Broad Institute Genomics Platform"/>
            <consortium name="The Broad Institute Genome Sequencing Center for Infectious Disease"/>
            <person name="Wu L."/>
            <person name="Ma J."/>
        </authorList>
    </citation>
    <scope>NUCLEOTIDE SEQUENCE [LARGE SCALE GENOMIC DNA]</scope>
    <source>
        <strain evidence="9">CGMCC 1.16306</strain>
    </source>
</reference>
<comment type="function">
    <text evidence="3">DNA-dependent ATPase and ATP-dependent 5'-3' DNA helicase. Has no activity on blunt DNA or DNA with 3'-overhangs, requires at least 10 bases of 5'-ssDNA for helicase activity.</text>
</comment>
<evidence type="ECO:0000313" key="9">
    <source>
        <dbReference type="Proteomes" id="UP001596022"/>
    </source>
</evidence>
<feature type="domain" description="ATP-dependent RecD2 DNA helicase SH3" evidence="6">
    <location>
        <begin position="592"/>
        <end position="662"/>
    </location>
</feature>
<keyword evidence="2 3" id="KW-0067">ATP-binding</keyword>
<dbReference type="HAMAP" id="MF_01488">
    <property type="entry name" value="RecD2"/>
    <property type="match status" value="1"/>
</dbReference>
<comment type="similarity">
    <text evidence="3">Belongs to the RecD family. RecD2 subfamily.</text>
</comment>
<dbReference type="EC" id="5.6.2.3" evidence="3"/>
<evidence type="ECO:0000259" key="5">
    <source>
        <dbReference type="Pfam" id="PF14490"/>
    </source>
</evidence>
<dbReference type="Gene3D" id="3.40.50.300">
    <property type="entry name" value="P-loop containing nucleotide triphosphate hydrolases"/>
    <property type="match status" value="2"/>
</dbReference>
<dbReference type="Proteomes" id="UP001596022">
    <property type="component" value="Unassembled WGS sequence"/>
</dbReference>
<dbReference type="InterPro" id="IPR041451">
    <property type="entry name" value="RecD2_SH13"/>
</dbReference>
<gene>
    <name evidence="3" type="primary">recD2</name>
    <name evidence="8" type="ORF">ACFO4N_05110</name>
</gene>
<name>A0ABV9GJF7_9BACL</name>
<feature type="binding site" evidence="3">
    <location>
        <begin position="368"/>
        <end position="372"/>
    </location>
    <ligand>
        <name>ATP</name>
        <dbReference type="ChEBI" id="CHEBI:30616"/>
    </ligand>
</feature>
<dbReference type="CDD" id="cd17933">
    <property type="entry name" value="DEXSc_RecD-like"/>
    <property type="match status" value="1"/>
</dbReference>
<keyword evidence="1 3" id="KW-0547">Nucleotide-binding</keyword>
<feature type="domain" description="ATP-dependent RecD2 DNA helicase OB-fold" evidence="7">
    <location>
        <begin position="15"/>
        <end position="93"/>
    </location>
</feature>
<keyword evidence="3" id="KW-0413">Isomerase</keyword>
<dbReference type="CDD" id="cd18809">
    <property type="entry name" value="SF1_C_RecD"/>
    <property type="match status" value="1"/>
</dbReference>
<dbReference type="EMBL" id="JBHSFW010000001">
    <property type="protein sequence ID" value="MFC4618107.1"/>
    <property type="molecule type" value="Genomic_DNA"/>
</dbReference>
<dbReference type="Pfam" id="PF13538">
    <property type="entry name" value="UvrD_C_2"/>
    <property type="match status" value="1"/>
</dbReference>
<dbReference type="Pfam" id="PF23139">
    <property type="entry name" value="OB_YrrC"/>
    <property type="match status" value="1"/>
</dbReference>
<protein>
    <recommendedName>
        <fullName evidence="3">ATP-dependent RecD2 DNA helicase</fullName>
        <ecNumber evidence="3">5.6.2.3</ecNumber>
    </recommendedName>
    <alternativeName>
        <fullName evidence="3">DNA 5'-3' helicase subunit RecD2</fullName>
    </alternativeName>
</protein>
<dbReference type="PANTHER" id="PTHR43788">
    <property type="entry name" value="DNA2/NAM7 HELICASE FAMILY MEMBER"/>
    <property type="match status" value="1"/>
</dbReference>
<evidence type="ECO:0000259" key="4">
    <source>
        <dbReference type="Pfam" id="PF13538"/>
    </source>
</evidence>
<comment type="catalytic activity">
    <reaction evidence="3">
        <text>ATP + H2O = ADP + phosphate + H(+)</text>
        <dbReference type="Rhea" id="RHEA:13065"/>
        <dbReference type="ChEBI" id="CHEBI:15377"/>
        <dbReference type="ChEBI" id="CHEBI:15378"/>
        <dbReference type="ChEBI" id="CHEBI:30616"/>
        <dbReference type="ChEBI" id="CHEBI:43474"/>
        <dbReference type="ChEBI" id="CHEBI:456216"/>
        <dbReference type="EC" id="5.6.2.3"/>
    </reaction>
</comment>
<organism evidence="8 9">
    <name type="scientific">Camelliibacillus cellulosilyticus</name>
    <dbReference type="NCBI Taxonomy" id="2174486"/>
    <lineage>
        <taxon>Bacteria</taxon>
        <taxon>Bacillati</taxon>
        <taxon>Bacillota</taxon>
        <taxon>Bacilli</taxon>
        <taxon>Bacillales</taxon>
        <taxon>Sporolactobacillaceae</taxon>
        <taxon>Camelliibacillus</taxon>
    </lineage>
</organism>
<dbReference type="InterPro" id="IPR027417">
    <property type="entry name" value="P-loop_NTPase"/>
</dbReference>
<evidence type="ECO:0000256" key="3">
    <source>
        <dbReference type="HAMAP-Rule" id="MF_01488"/>
    </source>
</evidence>
<keyword evidence="3" id="KW-0347">Helicase</keyword>
<dbReference type="SUPFAM" id="SSF52540">
    <property type="entry name" value="P-loop containing nucleoside triphosphate hydrolases"/>
    <property type="match status" value="1"/>
</dbReference>
<keyword evidence="3" id="KW-0238">DNA-binding</keyword>
<dbReference type="Pfam" id="PF18335">
    <property type="entry name" value="SH3_13"/>
    <property type="match status" value="1"/>
</dbReference>
<evidence type="ECO:0000256" key="1">
    <source>
        <dbReference type="ARBA" id="ARBA00022741"/>
    </source>
</evidence>
<evidence type="ECO:0000259" key="6">
    <source>
        <dbReference type="Pfam" id="PF18335"/>
    </source>
</evidence>
<dbReference type="PANTHER" id="PTHR43788:SF6">
    <property type="entry name" value="DNA HELICASE B"/>
    <property type="match status" value="1"/>
</dbReference>
<dbReference type="RefSeq" id="WP_376845112.1">
    <property type="nucleotide sequence ID" value="NZ_JBHSFW010000001.1"/>
</dbReference>
<dbReference type="InterPro" id="IPR055446">
    <property type="entry name" value="RecD2_N_OB"/>
</dbReference>
<dbReference type="InterPro" id="IPR029493">
    <property type="entry name" value="RecD2-like_HHH"/>
</dbReference>
<dbReference type="Gene3D" id="2.30.30.940">
    <property type="match status" value="1"/>
</dbReference>
<feature type="domain" description="ATP-dependent RecD2 DNA helicase-like helix-hairpin-helix" evidence="5">
    <location>
        <begin position="159"/>
        <end position="249"/>
    </location>
</feature>
<dbReference type="NCBIfam" id="TIGR01448">
    <property type="entry name" value="recD_rel"/>
    <property type="match status" value="1"/>
</dbReference>
<evidence type="ECO:0000259" key="7">
    <source>
        <dbReference type="Pfam" id="PF23139"/>
    </source>
</evidence>
<dbReference type="InterPro" id="IPR006345">
    <property type="entry name" value="RecD2"/>
</dbReference>
<evidence type="ECO:0000313" key="8">
    <source>
        <dbReference type="EMBL" id="MFC4618107.1"/>
    </source>
</evidence>
<proteinExistence type="inferred from homology"/>
<evidence type="ECO:0000256" key="2">
    <source>
        <dbReference type="ARBA" id="ARBA00022840"/>
    </source>
</evidence>
<comment type="caution">
    <text evidence="8">The sequence shown here is derived from an EMBL/GenBank/DDBJ whole genome shotgun (WGS) entry which is preliminary data.</text>
</comment>
<dbReference type="Pfam" id="PF13245">
    <property type="entry name" value="AAA_19"/>
    <property type="match status" value="1"/>
</dbReference>
<feature type="domain" description="UvrD-like helicase C-terminal" evidence="4">
    <location>
        <begin position="679"/>
        <end position="726"/>
    </location>
</feature>
<accession>A0ABV9GJF7</accession>
<keyword evidence="9" id="KW-1185">Reference proteome</keyword>
<dbReference type="Gene3D" id="1.10.10.2220">
    <property type="match status" value="1"/>
</dbReference>
<dbReference type="Pfam" id="PF14490">
    <property type="entry name" value="HHH_RecD2"/>
    <property type="match status" value="1"/>
</dbReference>
<dbReference type="InterPro" id="IPR027785">
    <property type="entry name" value="UvrD-like_helicase_C"/>
</dbReference>